<accession>A0ABV9KEE6</accession>
<evidence type="ECO:0000313" key="7">
    <source>
        <dbReference type="Proteomes" id="UP001595973"/>
    </source>
</evidence>
<keyword evidence="3" id="KW-0411">Iron-sulfur</keyword>
<keyword evidence="2" id="KW-0408">Iron</keyword>
<dbReference type="SMART" id="SM00729">
    <property type="entry name" value="Elp3"/>
    <property type="match status" value="1"/>
</dbReference>
<feature type="domain" description="Radical SAM core" evidence="5">
    <location>
        <begin position="64"/>
        <end position="301"/>
    </location>
</feature>
<dbReference type="InterPro" id="IPR007197">
    <property type="entry name" value="rSAM"/>
</dbReference>
<dbReference type="InterPro" id="IPR058240">
    <property type="entry name" value="rSAM_sf"/>
</dbReference>
<comment type="caution">
    <text evidence="6">The sequence shown here is derived from an EMBL/GenBank/DDBJ whole genome shotgun (WGS) entry which is preliminary data.</text>
</comment>
<evidence type="ECO:0000256" key="4">
    <source>
        <dbReference type="SAM" id="MobiDB-lite"/>
    </source>
</evidence>
<dbReference type="SFLD" id="SFLDG01084">
    <property type="entry name" value="Uncharacterised_Radical_SAM_Su"/>
    <property type="match status" value="1"/>
</dbReference>
<dbReference type="EMBL" id="JBHSGI010000005">
    <property type="protein sequence ID" value="MFC4668560.1"/>
    <property type="molecule type" value="Genomic_DNA"/>
</dbReference>
<dbReference type="NCBIfam" id="NF033668">
    <property type="entry name" value="rSAM_PA0069"/>
    <property type="match status" value="1"/>
</dbReference>
<dbReference type="InterPro" id="IPR006638">
    <property type="entry name" value="Elp3/MiaA/NifB-like_rSAM"/>
</dbReference>
<keyword evidence="1" id="KW-0479">Metal-binding</keyword>
<organism evidence="6 7">
    <name type="scientific">Seohaeicola nanhaiensis</name>
    <dbReference type="NCBI Taxonomy" id="1387282"/>
    <lineage>
        <taxon>Bacteria</taxon>
        <taxon>Pseudomonadati</taxon>
        <taxon>Pseudomonadota</taxon>
        <taxon>Alphaproteobacteria</taxon>
        <taxon>Rhodobacterales</taxon>
        <taxon>Roseobacteraceae</taxon>
        <taxon>Seohaeicola</taxon>
    </lineage>
</organism>
<dbReference type="SUPFAM" id="SSF102114">
    <property type="entry name" value="Radical SAM enzymes"/>
    <property type="match status" value="1"/>
</dbReference>
<gene>
    <name evidence="6" type="ORF">ACFO5X_08355</name>
</gene>
<dbReference type="InterPro" id="IPR040086">
    <property type="entry name" value="MJ0683-like"/>
</dbReference>
<dbReference type="PANTHER" id="PTHR43432:SF3">
    <property type="entry name" value="SLR0285 PROTEIN"/>
    <property type="match status" value="1"/>
</dbReference>
<dbReference type="RefSeq" id="WP_380716861.1">
    <property type="nucleotide sequence ID" value="NZ_JBHSGI010000005.1"/>
</dbReference>
<reference evidence="7" key="1">
    <citation type="journal article" date="2019" name="Int. J. Syst. Evol. Microbiol.">
        <title>The Global Catalogue of Microorganisms (GCM) 10K type strain sequencing project: providing services to taxonomists for standard genome sequencing and annotation.</title>
        <authorList>
            <consortium name="The Broad Institute Genomics Platform"/>
            <consortium name="The Broad Institute Genome Sequencing Center for Infectious Disease"/>
            <person name="Wu L."/>
            <person name="Ma J."/>
        </authorList>
    </citation>
    <scope>NUCLEOTIDE SEQUENCE [LARGE SCALE GENOMIC DNA]</scope>
    <source>
        <strain evidence="7">CGMCC 4.7283</strain>
    </source>
</reference>
<dbReference type="PANTHER" id="PTHR43432">
    <property type="entry name" value="SLR0285 PROTEIN"/>
    <property type="match status" value="1"/>
</dbReference>
<sequence>MSTELPIDPARRRARGAASNAPGRFEPGRSREPDGWDLPEELPSLRTEVRIEVPRSVITYNRSPDLPFDRSINPYRGCEHGCIYCFARPSHAYLGLSPGLDFETRLIARPEAARVLERELGSKAYRVAPIAIGTNTDPYQPLERDMGIARACLEVLAEWGHPVAIVTKGTLIERDLDILAPMAARGLVRVGISLTTLDAGLARRMEPRAPAPARRLAVIRRLSEAGIPVRVMASPLVPGLTDHELEALLAAGQEAGAVAASWIMLRLPREVSALWQEWLAEHAPGKAARIMARLREMHGGKDYDPRWGHRMRGEGEYAEMVGRRFRAAVRRLGLDAPSPPLRCDLFGPPARPGDQLSLF</sequence>
<evidence type="ECO:0000256" key="3">
    <source>
        <dbReference type="ARBA" id="ARBA00023014"/>
    </source>
</evidence>
<evidence type="ECO:0000313" key="6">
    <source>
        <dbReference type="EMBL" id="MFC4668560.1"/>
    </source>
</evidence>
<dbReference type="Gene3D" id="3.80.30.30">
    <property type="match status" value="1"/>
</dbReference>
<evidence type="ECO:0000256" key="1">
    <source>
        <dbReference type="ARBA" id="ARBA00022723"/>
    </source>
</evidence>
<protein>
    <submittedName>
        <fullName evidence="6">PA0069 family radical SAM protein</fullName>
    </submittedName>
</protein>
<evidence type="ECO:0000259" key="5">
    <source>
        <dbReference type="PROSITE" id="PS51918"/>
    </source>
</evidence>
<dbReference type="SFLD" id="SFLDS00029">
    <property type="entry name" value="Radical_SAM"/>
    <property type="match status" value="1"/>
</dbReference>
<name>A0ABV9KEE6_9RHOB</name>
<proteinExistence type="predicted"/>
<evidence type="ECO:0000256" key="2">
    <source>
        <dbReference type="ARBA" id="ARBA00023004"/>
    </source>
</evidence>
<keyword evidence="7" id="KW-1185">Reference proteome</keyword>
<dbReference type="PROSITE" id="PS51918">
    <property type="entry name" value="RADICAL_SAM"/>
    <property type="match status" value="1"/>
</dbReference>
<dbReference type="Pfam" id="PF04055">
    <property type="entry name" value="Radical_SAM"/>
    <property type="match status" value="1"/>
</dbReference>
<dbReference type="CDD" id="cd01335">
    <property type="entry name" value="Radical_SAM"/>
    <property type="match status" value="1"/>
</dbReference>
<dbReference type="Proteomes" id="UP001595973">
    <property type="component" value="Unassembled WGS sequence"/>
</dbReference>
<feature type="region of interest" description="Disordered" evidence="4">
    <location>
        <begin position="1"/>
        <end position="40"/>
    </location>
</feature>